<feature type="domain" description="Replication-associated protein ORF2/G2P" evidence="1">
    <location>
        <begin position="69"/>
        <end position="173"/>
    </location>
</feature>
<sequence>MPYREKRIFSGPILEVEIFPISLRQKKQPRAKKKKLTVPKQKRLNDKNSKKHLIRLINTNFTDEDLAIHLSYRDEDLPENEEEARKDIKNFFRRAKYHIKRNGLPALKYIAVIEYREEKEGGETARLHHHIVMSGGIDRDKVEELWGKGWANTKRLQADEYGYEALARYISKDPRGSKRWTQSKNLKQPKVEVSDSRYKSKKKIEEIAKAPEDREFFSKKYPGYILNSCKVEVNEITAGTHIYIKMRKLQI</sequence>
<dbReference type="OrthoDB" id="1733540at2"/>
<evidence type="ECO:0000313" key="2">
    <source>
        <dbReference type="EMBL" id="SNR85679.1"/>
    </source>
</evidence>
<dbReference type="RefSeq" id="WP_089280844.1">
    <property type="nucleotide sequence ID" value="NZ_FZOJ01000001.1"/>
</dbReference>
<organism evidence="2 3">
    <name type="scientific">Anaerovirgula multivorans</name>
    <dbReference type="NCBI Taxonomy" id="312168"/>
    <lineage>
        <taxon>Bacteria</taxon>
        <taxon>Bacillati</taxon>
        <taxon>Bacillota</taxon>
        <taxon>Clostridia</taxon>
        <taxon>Peptostreptococcales</taxon>
        <taxon>Natronincolaceae</taxon>
        <taxon>Anaerovirgula</taxon>
    </lineage>
</organism>
<protein>
    <recommendedName>
        <fullName evidence="1">Replication-associated protein ORF2/G2P domain-containing protein</fullName>
    </recommendedName>
</protein>
<reference evidence="2 3" key="1">
    <citation type="submission" date="2017-06" db="EMBL/GenBank/DDBJ databases">
        <authorList>
            <person name="Kim H.J."/>
            <person name="Triplett B.A."/>
        </authorList>
    </citation>
    <scope>NUCLEOTIDE SEQUENCE [LARGE SCALE GENOMIC DNA]</scope>
    <source>
        <strain evidence="2 3">SCA</strain>
    </source>
</reference>
<dbReference type="Pfam" id="PF23343">
    <property type="entry name" value="REP_ORF2-G2P"/>
    <property type="match status" value="1"/>
</dbReference>
<dbReference type="InterPro" id="IPR056906">
    <property type="entry name" value="ORF2/G2P_dom"/>
</dbReference>
<keyword evidence="3" id="KW-1185">Reference proteome</keyword>
<gene>
    <name evidence="2" type="ORF">SAMN05446037_100143</name>
</gene>
<evidence type="ECO:0000313" key="3">
    <source>
        <dbReference type="Proteomes" id="UP000198304"/>
    </source>
</evidence>
<dbReference type="EMBL" id="FZOJ01000001">
    <property type="protein sequence ID" value="SNR85679.1"/>
    <property type="molecule type" value="Genomic_DNA"/>
</dbReference>
<dbReference type="AlphaFoldDB" id="A0A238ZR53"/>
<name>A0A238ZR53_9FIRM</name>
<proteinExistence type="predicted"/>
<evidence type="ECO:0000259" key="1">
    <source>
        <dbReference type="Pfam" id="PF23343"/>
    </source>
</evidence>
<dbReference type="Proteomes" id="UP000198304">
    <property type="component" value="Unassembled WGS sequence"/>
</dbReference>
<accession>A0A238ZR53</accession>